<dbReference type="EMBL" id="CAJNBJ010000017">
    <property type="protein sequence ID" value="CAE6780278.1"/>
    <property type="molecule type" value="Genomic_DNA"/>
</dbReference>
<reference evidence="2 3" key="1">
    <citation type="submission" date="2021-02" db="EMBL/GenBank/DDBJ databases">
        <authorList>
            <person name="Han P."/>
        </authorList>
    </citation>
    <scope>NUCLEOTIDE SEQUENCE [LARGE SCALE GENOMIC DNA]</scope>
    <source>
        <strain evidence="2">Candidatus Nitrospira sp. ZN2</strain>
    </source>
</reference>
<feature type="chain" id="PRO_5045942626" evidence="1">
    <location>
        <begin position="35"/>
        <end position="332"/>
    </location>
</feature>
<evidence type="ECO:0000313" key="2">
    <source>
        <dbReference type="EMBL" id="CAE6780278.1"/>
    </source>
</evidence>
<proteinExistence type="predicted"/>
<comment type="caution">
    <text evidence="2">The sequence shown here is derived from an EMBL/GenBank/DDBJ whole genome shotgun (WGS) entry which is preliminary data.</text>
</comment>
<evidence type="ECO:0000313" key="3">
    <source>
        <dbReference type="Proteomes" id="UP000675880"/>
    </source>
</evidence>
<gene>
    <name evidence="2" type="ORF">NSPZN2_40719</name>
</gene>
<sequence>MEKAASVMPNHATRSLFLSCALIALLTVPVAARAEEPTPAPPPPALVNRLPAFHDVAKANAAQLAALPAQGEALALFKTAIGPQLGLQDAAMTIGAKGLTPTMSRELLITDLTRAANELVRALAAWQLAQVTKDLNSTTTADQRQAVQRQVEAQMTWLTEGTSLESALKQVLALSSESPTEEQIARLGGAAADLQAWASETAHREWFRIYNWKDQVRQQRGLTRLCGTWQWSIHNHQNHREEKTSVIFAPPGTVSSNSPAEITVLGDSVYLRWETRAGVQEDSLIFSAEGQRLEGTFVNTAGGWGSITGKRTATCFNEGGGKPTVSPRRQHH</sequence>
<organism evidence="2 3">
    <name type="scientific">Nitrospira defluvii</name>
    <dbReference type="NCBI Taxonomy" id="330214"/>
    <lineage>
        <taxon>Bacteria</taxon>
        <taxon>Pseudomonadati</taxon>
        <taxon>Nitrospirota</taxon>
        <taxon>Nitrospiria</taxon>
        <taxon>Nitrospirales</taxon>
        <taxon>Nitrospiraceae</taxon>
        <taxon>Nitrospira</taxon>
    </lineage>
</organism>
<accession>A0ABM8RZD7</accession>
<dbReference type="Proteomes" id="UP000675880">
    <property type="component" value="Unassembled WGS sequence"/>
</dbReference>
<name>A0ABM8RZD7_9BACT</name>
<protein>
    <submittedName>
        <fullName evidence="2">Uncharacterized protein</fullName>
    </submittedName>
</protein>
<keyword evidence="3" id="KW-1185">Reference proteome</keyword>
<evidence type="ECO:0000256" key="1">
    <source>
        <dbReference type="SAM" id="SignalP"/>
    </source>
</evidence>
<keyword evidence="1" id="KW-0732">Signal</keyword>
<feature type="signal peptide" evidence="1">
    <location>
        <begin position="1"/>
        <end position="34"/>
    </location>
</feature>